<dbReference type="PROSITE" id="PS50011">
    <property type="entry name" value="PROTEIN_KINASE_DOM"/>
    <property type="match status" value="1"/>
</dbReference>
<name>A0ABD6E2L1_9BILA</name>
<feature type="domain" description="Protein kinase" evidence="2">
    <location>
        <begin position="13"/>
        <end position="283"/>
    </location>
</feature>
<dbReference type="PANTHER" id="PTHR11909">
    <property type="entry name" value="CASEIN KINASE-RELATED"/>
    <property type="match status" value="1"/>
</dbReference>
<dbReference type="SMART" id="SM00220">
    <property type="entry name" value="S_TKc"/>
    <property type="match status" value="1"/>
</dbReference>
<keyword evidence="4" id="KW-1185">Reference proteome</keyword>
<feature type="binding site" evidence="1">
    <location>
        <position position="42"/>
    </location>
    <ligand>
        <name>ATP</name>
        <dbReference type="ChEBI" id="CHEBI:30616"/>
    </ligand>
</feature>
<evidence type="ECO:0000313" key="4">
    <source>
        <dbReference type="Proteomes" id="UP001608902"/>
    </source>
</evidence>
<dbReference type="InterPro" id="IPR011009">
    <property type="entry name" value="Kinase-like_dom_sf"/>
</dbReference>
<dbReference type="InterPro" id="IPR017441">
    <property type="entry name" value="Protein_kinase_ATP_BS"/>
</dbReference>
<reference evidence="3 4" key="1">
    <citation type="submission" date="2024-08" db="EMBL/GenBank/DDBJ databases">
        <title>Gnathostoma spinigerum genome.</title>
        <authorList>
            <person name="Gonzalez-Bertolin B."/>
            <person name="Monzon S."/>
            <person name="Zaballos A."/>
            <person name="Jimenez P."/>
            <person name="Dekumyoy P."/>
            <person name="Varona S."/>
            <person name="Cuesta I."/>
            <person name="Sumanam S."/>
            <person name="Adisakwattana P."/>
            <person name="Gasser R.B."/>
            <person name="Hernandez-Gonzalez A."/>
            <person name="Young N.D."/>
            <person name="Perteguer M.J."/>
        </authorList>
    </citation>
    <scope>NUCLEOTIDE SEQUENCE [LARGE SCALE GENOMIC DNA]</scope>
    <source>
        <strain evidence="3">AL3</strain>
        <tissue evidence="3">Liver</tissue>
    </source>
</reference>
<keyword evidence="1" id="KW-0547">Nucleotide-binding</keyword>
<dbReference type="Pfam" id="PF00069">
    <property type="entry name" value="Pkinase"/>
    <property type="match status" value="1"/>
</dbReference>
<accession>A0ABD6E2L1</accession>
<dbReference type="EMBL" id="JBGFUD010000211">
    <property type="protein sequence ID" value="MFH4973994.1"/>
    <property type="molecule type" value="Genomic_DNA"/>
</dbReference>
<dbReference type="GO" id="GO:0005524">
    <property type="term" value="F:ATP binding"/>
    <property type="evidence" value="ECO:0007669"/>
    <property type="project" value="UniProtKB-UniRule"/>
</dbReference>
<dbReference type="SUPFAM" id="SSF56112">
    <property type="entry name" value="Protein kinase-like (PK-like)"/>
    <property type="match status" value="1"/>
</dbReference>
<sequence length="317" mass="36137">MFLAEIPTNRDRYRLTNVLGRGGFGVVFKAISALNEKEVAIKIQCRKTAAVEVDVLQSTAQCVHFPRLIDSGELVDGDFVVMQLLGSDLNTIRITLPNRVFTLSSAIRSSMQLQCLHAIEELHSVGFLSQDVKPSNFLVGCPGPQQRTIFMIDFGISRRFRSKKGSIIGDTSLGWKGTSKYCSLQLHLGEDQSKRDDIESWFYMTVEFLTGRLPWSHCARPDRAIVADLKRQVRTSLRKSFLGRCPKQFNEIFEVVDSWDVKTEPDYDGLLVYLYRILRHDYIEFDDPYDWENLPQFQLKSSTLPMSAYSQMDTAGL</sequence>
<proteinExistence type="predicted"/>
<comment type="caution">
    <text evidence="3">The sequence shown here is derived from an EMBL/GenBank/DDBJ whole genome shotgun (WGS) entry which is preliminary data.</text>
</comment>
<dbReference type="Gene3D" id="1.10.510.10">
    <property type="entry name" value="Transferase(Phosphotransferase) domain 1"/>
    <property type="match status" value="1"/>
</dbReference>
<dbReference type="InterPro" id="IPR050235">
    <property type="entry name" value="CK1_Ser-Thr_kinase"/>
</dbReference>
<protein>
    <recommendedName>
        <fullName evidence="2">Protein kinase domain-containing protein</fullName>
    </recommendedName>
</protein>
<dbReference type="PROSITE" id="PS00107">
    <property type="entry name" value="PROTEIN_KINASE_ATP"/>
    <property type="match status" value="1"/>
</dbReference>
<dbReference type="InterPro" id="IPR000719">
    <property type="entry name" value="Prot_kinase_dom"/>
</dbReference>
<dbReference type="AlphaFoldDB" id="A0ABD6E2L1"/>
<evidence type="ECO:0000313" key="3">
    <source>
        <dbReference type="EMBL" id="MFH4973994.1"/>
    </source>
</evidence>
<evidence type="ECO:0000256" key="1">
    <source>
        <dbReference type="PROSITE-ProRule" id="PRU10141"/>
    </source>
</evidence>
<dbReference type="Proteomes" id="UP001608902">
    <property type="component" value="Unassembled WGS sequence"/>
</dbReference>
<keyword evidence="1" id="KW-0067">ATP-binding</keyword>
<organism evidence="3 4">
    <name type="scientific">Gnathostoma spinigerum</name>
    <dbReference type="NCBI Taxonomy" id="75299"/>
    <lineage>
        <taxon>Eukaryota</taxon>
        <taxon>Metazoa</taxon>
        <taxon>Ecdysozoa</taxon>
        <taxon>Nematoda</taxon>
        <taxon>Chromadorea</taxon>
        <taxon>Rhabditida</taxon>
        <taxon>Spirurina</taxon>
        <taxon>Gnathostomatomorpha</taxon>
        <taxon>Gnathostomatoidea</taxon>
        <taxon>Gnathostomatidae</taxon>
        <taxon>Gnathostoma</taxon>
    </lineage>
</organism>
<gene>
    <name evidence="3" type="ORF">AB6A40_000703</name>
</gene>
<evidence type="ECO:0000259" key="2">
    <source>
        <dbReference type="PROSITE" id="PS50011"/>
    </source>
</evidence>